<name>A0ACB0M9R1_TRIPR</name>
<accession>A0ACB0M9R1</accession>
<protein>
    <submittedName>
        <fullName evidence="1">Uncharacterized protein</fullName>
    </submittedName>
</protein>
<comment type="caution">
    <text evidence="1">The sequence shown here is derived from an EMBL/GenBank/DDBJ whole genome shotgun (WGS) entry which is preliminary data.</text>
</comment>
<proteinExistence type="predicted"/>
<dbReference type="Proteomes" id="UP001177021">
    <property type="component" value="Unassembled WGS sequence"/>
</dbReference>
<reference evidence="1" key="1">
    <citation type="submission" date="2023-10" db="EMBL/GenBank/DDBJ databases">
        <authorList>
            <person name="Rodriguez Cubillos JULIANA M."/>
            <person name="De Vega J."/>
        </authorList>
    </citation>
    <scope>NUCLEOTIDE SEQUENCE</scope>
</reference>
<evidence type="ECO:0000313" key="1">
    <source>
        <dbReference type="EMBL" id="CAJ2678637.1"/>
    </source>
</evidence>
<organism evidence="1 2">
    <name type="scientific">Trifolium pratense</name>
    <name type="common">Red clover</name>
    <dbReference type="NCBI Taxonomy" id="57577"/>
    <lineage>
        <taxon>Eukaryota</taxon>
        <taxon>Viridiplantae</taxon>
        <taxon>Streptophyta</taxon>
        <taxon>Embryophyta</taxon>
        <taxon>Tracheophyta</taxon>
        <taxon>Spermatophyta</taxon>
        <taxon>Magnoliopsida</taxon>
        <taxon>eudicotyledons</taxon>
        <taxon>Gunneridae</taxon>
        <taxon>Pentapetalae</taxon>
        <taxon>rosids</taxon>
        <taxon>fabids</taxon>
        <taxon>Fabales</taxon>
        <taxon>Fabaceae</taxon>
        <taxon>Papilionoideae</taxon>
        <taxon>50 kb inversion clade</taxon>
        <taxon>NPAAA clade</taxon>
        <taxon>Hologalegina</taxon>
        <taxon>IRL clade</taxon>
        <taxon>Trifolieae</taxon>
        <taxon>Trifolium</taxon>
    </lineage>
</organism>
<gene>
    <name evidence="1" type="ORF">MILVUS5_LOCUS40893</name>
</gene>
<keyword evidence="2" id="KW-1185">Reference proteome</keyword>
<sequence length="80" mass="8532">MNDNDGGKESSSDDGQTETQPRRCKRGGEQQAKAPQQSASTDPDGVGEENTPEVNSDIISASDITLAADIIHSFLKPHHL</sequence>
<evidence type="ECO:0000313" key="2">
    <source>
        <dbReference type="Proteomes" id="UP001177021"/>
    </source>
</evidence>
<dbReference type="EMBL" id="CASHSV030000823">
    <property type="protein sequence ID" value="CAJ2678637.1"/>
    <property type="molecule type" value="Genomic_DNA"/>
</dbReference>